<protein>
    <submittedName>
        <fullName evidence="2">Uncharacterized protein</fullName>
    </submittedName>
</protein>
<reference evidence="2 3" key="1">
    <citation type="journal article" date="2020" name="ISME J.">
        <title>Uncovering the hidden diversity of litter-decomposition mechanisms in mushroom-forming fungi.</title>
        <authorList>
            <person name="Floudas D."/>
            <person name="Bentzer J."/>
            <person name="Ahren D."/>
            <person name="Johansson T."/>
            <person name="Persson P."/>
            <person name="Tunlid A."/>
        </authorList>
    </citation>
    <scope>NUCLEOTIDE SEQUENCE [LARGE SCALE GENOMIC DNA]</scope>
    <source>
        <strain evidence="2 3">CBS 661.87</strain>
    </source>
</reference>
<evidence type="ECO:0000256" key="1">
    <source>
        <dbReference type="SAM" id="MobiDB-lite"/>
    </source>
</evidence>
<feature type="region of interest" description="Disordered" evidence="1">
    <location>
        <begin position="318"/>
        <end position="340"/>
    </location>
</feature>
<proteinExistence type="predicted"/>
<gene>
    <name evidence="2" type="ORF">D9615_009914</name>
</gene>
<feature type="region of interest" description="Disordered" evidence="1">
    <location>
        <begin position="135"/>
        <end position="173"/>
    </location>
</feature>
<feature type="compositionally biased region" description="Low complexity" evidence="1">
    <location>
        <begin position="318"/>
        <end position="331"/>
    </location>
</feature>
<evidence type="ECO:0000313" key="2">
    <source>
        <dbReference type="EMBL" id="KAF5373973.1"/>
    </source>
</evidence>
<feature type="compositionally biased region" description="Low complexity" evidence="1">
    <location>
        <begin position="154"/>
        <end position="173"/>
    </location>
</feature>
<name>A0A8H5LYA1_9AGAR</name>
<accession>A0A8H5LYA1</accession>
<comment type="caution">
    <text evidence="2">The sequence shown here is derived from an EMBL/GenBank/DDBJ whole genome shotgun (WGS) entry which is preliminary data.</text>
</comment>
<dbReference type="Proteomes" id="UP000565441">
    <property type="component" value="Unassembled WGS sequence"/>
</dbReference>
<keyword evidence="3" id="KW-1185">Reference proteome</keyword>
<feature type="region of interest" description="Disordered" evidence="1">
    <location>
        <begin position="80"/>
        <end position="117"/>
    </location>
</feature>
<dbReference type="AlphaFoldDB" id="A0A8H5LYA1"/>
<dbReference type="EMBL" id="JAACJP010000038">
    <property type="protein sequence ID" value="KAF5373973.1"/>
    <property type="molecule type" value="Genomic_DNA"/>
</dbReference>
<evidence type="ECO:0000313" key="3">
    <source>
        <dbReference type="Proteomes" id="UP000565441"/>
    </source>
</evidence>
<organism evidence="2 3">
    <name type="scientific">Tricholomella constricta</name>
    <dbReference type="NCBI Taxonomy" id="117010"/>
    <lineage>
        <taxon>Eukaryota</taxon>
        <taxon>Fungi</taxon>
        <taxon>Dikarya</taxon>
        <taxon>Basidiomycota</taxon>
        <taxon>Agaricomycotina</taxon>
        <taxon>Agaricomycetes</taxon>
        <taxon>Agaricomycetidae</taxon>
        <taxon>Agaricales</taxon>
        <taxon>Tricholomatineae</taxon>
        <taxon>Lyophyllaceae</taxon>
        <taxon>Tricholomella</taxon>
    </lineage>
</organism>
<sequence>MPATPHSRLPIKSLEPSILVTTTVRDYILLKLFKLVRLPLGHVDIVKLYFECVGSGATTTRAMSRRFGDRKFNTKCLPAAAADSGAQPRHSPLISHSITRPLVQSEDSTSSKDGRSKESATILKFLLKTRLATPFMHPSPPQATQSTQAVDPCSRASKTSSSSLRSSPPKGIPELLPSHLPRLPRLCNALPVPAAHSITAHLQQDLNDVPLRPYAPYVKLIHRVETQHPIPPILCAAGGSRPLVPGKQETPLRHQLYARGKRRQGPRRAVSVLGCDADAAPAAPSGRYERAEYEDYAPAGVERIVDMVHDPTSQARSFISSMTTHTTSSPSNRPIETLSI</sequence>